<dbReference type="GO" id="GO:0000162">
    <property type="term" value="P:L-tryptophan biosynthetic process"/>
    <property type="evidence" value="ECO:0007669"/>
    <property type="project" value="TreeGrafter"/>
</dbReference>
<dbReference type="PANTHER" id="PTHR11236">
    <property type="entry name" value="AMINOBENZOATE/ANTHRANILATE SYNTHASE"/>
    <property type="match status" value="1"/>
</dbReference>
<dbReference type="InterPro" id="IPR019999">
    <property type="entry name" value="Anth_synth_I-like"/>
</dbReference>
<name>H8FWA6_MAGML</name>
<evidence type="ECO:0000313" key="7">
    <source>
        <dbReference type="EMBL" id="CCG42644.1"/>
    </source>
</evidence>
<dbReference type="PRINTS" id="PR00099">
    <property type="entry name" value="CPSGATASE"/>
</dbReference>
<dbReference type="InterPro" id="IPR005801">
    <property type="entry name" value="ADC_synthase"/>
</dbReference>
<dbReference type="InterPro" id="IPR017926">
    <property type="entry name" value="GATASE"/>
</dbReference>
<reference evidence="7 8" key="1">
    <citation type="journal article" date="2012" name="J. Bacteriol.">
        <title>Draft Genome Sequence of the Purple Photosynthetic Bacterium Phaeospirillum molischianum DSM120, a Particularly Versatile Bacterium.</title>
        <authorList>
            <person name="Duquesne K."/>
            <person name="Prima V."/>
            <person name="Ji B."/>
            <person name="Rouy Z."/>
            <person name="Medigue C."/>
            <person name="Talla E."/>
            <person name="Sturgis J.N."/>
        </authorList>
    </citation>
    <scope>NUCLEOTIDE SEQUENCE [LARGE SCALE GENOMIC DNA]</scope>
    <source>
        <strain evidence="8">DSM120</strain>
    </source>
</reference>
<evidence type="ECO:0000259" key="5">
    <source>
        <dbReference type="Pfam" id="PF00117"/>
    </source>
</evidence>
<dbReference type="Pfam" id="PF00117">
    <property type="entry name" value="GATase"/>
    <property type="match status" value="1"/>
</dbReference>
<gene>
    <name evidence="7" type="primary">phzB</name>
    <name evidence="7" type="ORF">PHAMO_400025</name>
</gene>
<sequence length="641" mass="70954">MKETSDVLLRRILSESPQPFALLYRAEENSGGMIDVIVGKMAEPSSLVDLPLPGPSHGGPHHELLVVIPYRQIVERGFDVVDDGAPLLALEIIDQDLINLNDALNLLPNDKINITGEHFDLDDQDYTSIAKDVICKEIGSGEGSNFVIKRTFMAEIEGYTLTNALSFFRCLLNAERGAYWTFIIHTGTRTFVGASPERHISVQENLAVMNPISGTYRYPPSGPNLNEVMEFLENQKESNELYMVVDEELKMMSRLCEDGGRVLGPHLKEMSHLAHTEYLIEGLTYRDVRDILRETLFAPTVTGSPLESACRVIRRYEPQGRAYYSGVAALIGRDIAGGRSLDSAILIRTADISATGQMRIAVGSTIVRDSDPMSEAAETRAKAMGLIAALKCQSRARFATHPRVLSALESRNAPISSFWLSGPKERQRTEDDLYGCKAIIVDAEDSFTMMFAKQLQSLGLIVDVRSFREKLSFDDNDLVIMGPGPGDPTDIGHPKISFLHRTIRSLLSDRRPFLAVCLSHQVLSLCLGLDLQRRKVPNQGVQKSIGLFGAEENVGFYNTFAAQSGRDFLENDNIGVVDISRDQNTGEVHALRGPGFASIQFHPESVLTQDGPRIIAALLRHALTYKTFREKGKVDAPLYCD</sequence>
<dbReference type="InterPro" id="IPR015890">
    <property type="entry name" value="Chorismate_C"/>
</dbReference>
<dbReference type="SUPFAM" id="SSF52317">
    <property type="entry name" value="Class I glutamine amidotransferase-like"/>
    <property type="match status" value="1"/>
</dbReference>
<evidence type="ECO:0000313" key="8">
    <source>
        <dbReference type="Proteomes" id="UP000004169"/>
    </source>
</evidence>
<comment type="catalytic activity">
    <reaction evidence="4">
        <text>chorismate + L-glutamine = anthranilate + pyruvate + L-glutamate + H(+)</text>
        <dbReference type="Rhea" id="RHEA:21732"/>
        <dbReference type="ChEBI" id="CHEBI:15361"/>
        <dbReference type="ChEBI" id="CHEBI:15378"/>
        <dbReference type="ChEBI" id="CHEBI:16567"/>
        <dbReference type="ChEBI" id="CHEBI:29748"/>
        <dbReference type="ChEBI" id="CHEBI:29985"/>
        <dbReference type="ChEBI" id="CHEBI:58359"/>
        <dbReference type="EC" id="4.1.3.27"/>
    </reaction>
</comment>
<dbReference type="Proteomes" id="UP000004169">
    <property type="component" value="Unassembled WGS sequence"/>
</dbReference>
<dbReference type="AlphaFoldDB" id="H8FWA6"/>
<dbReference type="PRINTS" id="PR00097">
    <property type="entry name" value="ANTSNTHASEII"/>
</dbReference>
<accession>H8FWA6</accession>
<dbReference type="PANTHER" id="PTHR11236:SF49">
    <property type="entry name" value="ANTHRANILATE SYNTHASE COMPONENT 1"/>
    <property type="match status" value="1"/>
</dbReference>
<evidence type="ECO:0000259" key="6">
    <source>
        <dbReference type="Pfam" id="PF00425"/>
    </source>
</evidence>
<evidence type="ECO:0000256" key="2">
    <source>
        <dbReference type="ARBA" id="ARBA00022962"/>
    </source>
</evidence>
<proteinExistence type="predicted"/>
<dbReference type="InterPro" id="IPR029062">
    <property type="entry name" value="Class_I_gatase-like"/>
</dbReference>
<comment type="caution">
    <text evidence="7">The sequence shown here is derived from an EMBL/GenBank/DDBJ whole genome shotgun (WGS) entry which is preliminary data.</text>
</comment>
<dbReference type="eggNOG" id="COG0512">
    <property type="taxonomic scope" value="Bacteria"/>
</dbReference>
<dbReference type="Gene3D" id="3.40.50.880">
    <property type="match status" value="1"/>
</dbReference>
<organism evidence="7 8">
    <name type="scientific">Magnetospirillum molischianum DSM 120</name>
    <dbReference type="NCBI Taxonomy" id="1150626"/>
    <lineage>
        <taxon>Bacteria</taxon>
        <taxon>Pseudomonadati</taxon>
        <taxon>Pseudomonadota</taxon>
        <taxon>Alphaproteobacteria</taxon>
        <taxon>Rhodospirillales</taxon>
        <taxon>Rhodospirillaceae</taxon>
        <taxon>Magnetospirillum</taxon>
    </lineage>
</organism>
<keyword evidence="3 7" id="KW-0456">Lyase</keyword>
<evidence type="ECO:0000256" key="1">
    <source>
        <dbReference type="ARBA" id="ARBA00012266"/>
    </source>
</evidence>
<dbReference type="eggNOG" id="COG0147">
    <property type="taxonomic scope" value="Bacteria"/>
</dbReference>
<dbReference type="STRING" id="1150626.PHAMO_400025"/>
<keyword evidence="2" id="KW-0315">Glutamine amidotransferase</keyword>
<dbReference type="CDD" id="cd01743">
    <property type="entry name" value="GATase1_Anthranilate_Synthase"/>
    <property type="match status" value="1"/>
</dbReference>
<protein>
    <recommendedName>
        <fullName evidence="1">anthranilate synthase</fullName>
        <ecNumber evidence="1">4.1.3.27</ecNumber>
    </recommendedName>
</protein>
<dbReference type="GO" id="GO:0004049">
    <property type="term" value="F:anthranilate synthase activity"/>
    <property type="evidence" value="ECO:0007669"/>
    <property type="project" value="UniProtKB-EC"/>
</dbReference>
<feature type="domain" description="Chorismate-utilising enzyme C-terminal" evidence="6">
    <location>
        <begin position="134"/>
        <end position="382"/>
    </location>
</feature>
<dbReference type="EC" id="4.1.3.27" evidence="1"/>
<dbReference type="SUPFAM" id="SSF56322">
    <property type="entry name" value="ADC synthase"/>
    <property type="match status" value="1"/>
</dbReference>
<keyword evidence="8" id="KW-1185">Reference proteome</keyword>
<feature type="domain" description="Glutamine amidotransferase" evidence="5">
    <location>
        <begin position="440"/>
        <end position="618"/>
    </location>
</feature>
<dbReference type="OrthoDB" id="9803598at2"/>
<evidence type="ECO:0000256" key="3">
    <source>
        <dbReference type="ARBA" id="ARBA00023239"/>
    </source>
</evidence>
<evidence type="ECO:0000256" key="4">
    <source>
        <dbReference type="ARBA" id="ARBA00047683"/>
    </source>
</evidence>
<dbReference type="PRINTS" id="PR00096">
    <property type="entry name" value="GATASE"/>
</dbReference>
<dbReference type="EMBL" id="CAHP01000035">
    <property type="protein sequence ID" value="CCG42644.1"/>
    <property type="molecule type" value="Genomic_DNA"/>
</dbReference>
<dbReference type="Gene3D" id="3.60.120.10">
    <property type="entry name" value="Anthranilate synthase"/>
    <property type="match status" value="1"/>
</dbReference>
<dbReference type="PROSITE" id="PS51273">
    <property type="entry name" value="GATASE_TYPE_1"/>
    <property type="match status" value="1"/>
</dbReference>
<dbReference type="Pfam" id="PF00425">
    <property type="entry name" value="Chorismate_bind"/>
    <property type="match status" value="1"/>
</dbReference>
<dbReference type="InterPro" id="IPR006221">
    <property type="entry name" value="TrpG/PapA_dom"/>
</dbReference>